<feature type="domain" description="DUF2059" evidence="2">
    <location>
        <begin position="97"/>
        <end position="152"/>
    </location>
</feature>
<protein>
    <submittedName>
        <fullName evidence="3">Uncharacterized protein conserved in bacteria</fullName>
    </submittedName>
</protein>
<gene>
    <name evidence="3" type="ORF">SAMEA1982600_04468</name>
</gene>
<accession>A0A157R893</accession>
<feature type="chain" id="PRO_5007615534" evidence="1">
    <location>
        <begin position="20"/>
        <end position="173"/>
    </location>
</feature>
<sequence>MRAKLACLALGLMPVLSYAAQASDASVRKLMEVTQVQAQANQIVQQMSASINASLQQRLAQQTLTADQRKQTQKILSDFAQQLTALVAQEVTGPAYMQDVANVYRETFSQAEIDSLITFYQTPTGKLVVEKMPLVSQKTAALTMQRLPQLQQKAQVLGQQTVQKLQAAVPNLK</sequence>
<name>A0A157R893_9BORD</name>
<proteinExistence type="predicted"/>
<keyword evidence="1" id="KW-0732">Signal</keyword>
<dbReference type="RefSeq" id="WP_066419506.1">
    <property type="nucleotide sequence ID" value="NZ_FKBS01000029.1"/>
</dbReference>
<organism evidence="3 4">
    <name type="scientific">Bordetella ansorpii</name>
    <dbReference type="NCBI Taxonomy" id="288768"/>
    <lineage>
        <taxon>Bacteria</taxon>
        <taxon>Pseudomonadati</taxon>
        <taxon>Pseudomonadota</taxon>
        <taxon>Betaproteobacteria</taxon>
        <taxon>Burkholderiales</taxon>
        <taxon>Alcaligenaceae</taxon>
        <taxon>Bordetella</taxon>
    </lineage>
</organism>
<feature type="signal peptide" evidence="1">
    <location>
        <begin position="1"/>
        <end position="19"/>
    </location>
</feature>
<evidence type="ECO:0000256" key="1">
    <source>
        <dbReference type="SAM" id="SignalP"/>
    </source>
</evidence>
<dbReference type="InterPro" id="IPR018637">
    <property type="entry name" value="DUF2059"/>
</dbReference>
<evidence type="ECO:0000313" key="4">
    <source>
        <dbReference type="Proteomes" id="UP000077037"/>
    </source>
</evidence>
<evidence type="ECO:0000259" key="2">
    <source>
        <dbReference type="Pfam" id="PF09832"/>
    </source>
</evidence>
<dbReference type="Pfam" id="PF09832">
    <property type="entry name" value="DUF2059"/>
    <property type="match status" value="1"/>
</dbReference>
<dbReference type="Proteomes" id="UP000077037">
    <property type="component" value="Unassembled WGS sequence"/>
</dbReference>
<dbReference type="AlphaFoldDB" id="A0A157R893"/>
<reference evidence="3 4" key="1">
    <citation type="submission" date="2016-03" db="EMBL/GenBank/DDBJ databases">
        <authorList>
            <consortium name="Pathogen Informatics"/>
        </authorList>
    </citation>
    <scope>NUCLEOTIDE SEQUENCE [LARGE SCALE GENOMIC DNA]</scope>
    <source>
        <strain evidence="3 4">NCTC13364</strain>
    </source>
</reference>
<dbReference type="EMBL" id="FKBS01000029">
    <property type="protein sequence ID" value="SAI54341.1"/>
    <property type="molecule type" value="Genomic_DNA"/>
</dbReference>
<evidence type="ECO:0000313" key="3">
    <source>
        <dbReference type="EMBL" id="SAI54341.1"/>
    </source>
</evidence>